<evidence type="ECO:0000256" key="2">
    <source>
        <dbReference type="ARBA" id="ARBA00012052"/>
    </source>
</evidence>
<dbReference type="InterPro" id="IPR020568">
    <property type="entry name" value="Ribosomal_Su5_D2-typ_SF"/>
</dbReference>
<evidence type="ECO:0000256" key="8">
    <source>
        <dbReference type="ARBA" id="ARBA00032554"/>
    </source>
</evidence>
<evidence type="ECO:0000256" key="9">
    <source>
        <dbReference type="HAMAP-Rule" id="MF_00061"/>
    </source>
</evidence>
<dbReference type="GO" id="GO:0016114">
    <property type="term" value="P:terpenoid biosynthetic process"/>
    <property type="evidence" value="ECO:0007669"/>
    <property type="project" value="UniProtKB-UniRule"/>
</dbReference>
<comment type="function">
    <text evidence="9">Catalyzes the phosphorylation of the position 2 hydroxy group of 4-diphosphocytidyl-2C-methyl-D-erythritol.</text>
</comment>
<protein>
    <recommendedName>
        <fullName evidence="3 9">4-diphosphocytidyl-2-C-methyl-D-erythritol kinase</fullName>
        <shortName evidence="9">CMK</shortName>
        <ecNumber evidence="2 9">2.7.1.148</ecNumber>
    </recommendedName>
    <alternativeName>
        <fullName evidence="8 9">4-(cytidine-5'-diphospho)-2-C-methyl-D-erythritol kinase</fullName>
    </alternativeName>
</protein>
<dbReference type="GO" id="GO:0019288">
    <property type="term" value="P:isopentenyl diphosphate biosynthetic process, methylerythritol 4-phosphate pathway"/>
    <property type="evidence" value="ECO:0007669"/>
    <property type="project" value="UniProtKB-UniRule"/>
</dbReference>
<dbReference type="NCBIfam" id="NF002870">
    <property type="entry name" value="PRK03188.1"/>
    <property type="match status" value="1"/>
</dbReference>
<dbReference type="InterPro" id="IPR014721">
    <property type="entry name" value="Ribsml_uS5_D2-typ_fold_subgr"/>
</dbReference>
<keyword evidence="9" id="KW-0414">Isoprene biosynthesis</keyword>
<dbReference type="NCBIfam" id="TIGR00154">
    <property type="entry name" value="ispE"/>
    <property type="match status" value="1"/>
</dbReference>
<dbReference type="PANTHER" id="PTHR43527:SF2">
    <property type="entry name" value="4-DIPHOSPHOCYTIDYL-2-C-METHYL-D-ERYTHRITOL KINASE, CHLOROPLASTIC"/>
    <property type="match status" value="1"/>
</dbReference>
<dbReference type="Gene3D" id="3.30.230.10">
    <property type="match status" value="1"/>
</dbReference>
<dbReference type="InterPro" id="IPR013750">
    <property type="entry name" value="GHMP_kinase_C_dom"/>
</dbReference>
<keyword evidence="4 9" id="KW-0808">Transferase</keyword>
<comment type="pathway">
    <text evidence="9">Isoprenoid biosynthesis; isopentenyl diphosphate biosynthesis via DXP pathway; isopentenyl diphosphate from 1-deoxy-D-xylulose 5-phosphate: step 3/6.</text>
</comment>
<keyword evidence="13" id="KW-1185">Reference proteome</keyword>
<dbReference type="HAMAP" id="MF_00061">
    <property type="entry name" value="IspE"/>
    <property type="match status" value="1"/>
</dbReference>
<dbReference type="PANTHER" id="PTHR43527">
    <property type="entry name" value="4-DIPHOSPHOCYTIDYL-2-C-METHYL-D-ERYTHRITOL KINASE, CHLOROPLASTIC"/>
    <property type="match status" value="1"/>
</dbReference>
<evidence type="ECO:0000256" key="1">
    <source>
        <dbReference type="ARBA" id="ARBA00009684"/>
    </source>
</evidence>
<reference evidence="12 13" key="1">
    <citation type="submission" date="2019-06" db="EMBL/GenBank/DDBJ databases">
        <title>Sequencing the genomes of 1000 actinobacteria strains.</title>
        <authorList>
            <person name="Klenk H.-P."/>
        </authorList>
    </citation>
    <scope>NUCLEOTIDE SEQUENCE [LARGE SCALE GENOMIC DNA]</scope>
    <source>
        <strain evidence="12 13">DSM 18082</strain>
    </source>
</reference>
<evidence type="ECO:0000256" key="6">
    <source>
        <dbReference type="ARBA" id="ARBA00022777"/>
    </source>
</evidence>
<keyword evidence="7 9" id="KW-0067">ATP-binding</keyword>
<feature type="binding site" evidence="9">
    <location>
        <begin position="103"/>
        <end position="113"/>
    </location>
    <ligand>
        <name>ATP</name>
        <dbReference type="ChEBI" id="CHEBI:30616"/>
    </ligand>
</feature>
<proteinExistence type="inferred from homology"/>
<dbReference type="AlphaFoldDB" id="A0A542ZFH1"/>
<dbReference type="UniPathway" id="UPA00056">
    <property type="reaction ID" value="UER00094"/>
</dbReference>
<evidence type="ECO:0000313" key="13">
    <source>
        <dbReference type="Proteomes" id="UP000319514"/>
    </source>
</evidence>
<sequence>MSLAVPPSRSVTVRVPAKVNLELIVGPLRPDGFHDLATVYQAVSLYDDVTVRPADDWSVTVSGAEAHLVPDGGDNLALRAARRLAEAAGIEEPVGIAIHKEIPVAGGMAGGSADAAGALLACDALWGLGTPRHALEQLAGEIGSDVPFALAGGTAVGSGRGEQLAPVLARGSYQWVFAFSDNGLSTPRVYAECDRLREGRDVPPPQPTAAMMTALRSGDAAALGKALVNDLQPAALSLQPQLREVLELGSECGALGGLVSGSGPTVAFIVPDAEVALDLAVALAASGLAAGVKRATGPVHGAQVVPGPSVTRVD</sequence>
<comment type="similarity">
    <text evidence="1 9">Belongs to the GHMP kinase family. IspE subfamily.</text>
</comment>
<gene>
    <name evidence="9" type="primary">ispE</name>
    <name evidence="12" type="ORF">FB474_0374</name>
</gene>
<name>A0A542ZFH1_9MICO</name>
<accession>A0A542ZFH1</accession>
<dbReference type="OrthoDB" id="3173073at2"/>
<evidence type="ECO:0000256" key="3">
    <source>
        <dbReference type="ARBA" id="ARBA00017473"/>
    </source>
</evidence>
<dbReference type="Proteomes" id="UP000319514">
    <property type="component" value="Unassembled WGS sequence"/>
</dbReference>
<keyword evidence="6 9" id="KW-0418">Kinase</keyword>
<evidence type="ECO:0000256" key="5">
    <source>
        <dbReference type="ARBA" id="ARBA00022741"/>
    </source>
</evidence>
<evidence type="ECO:0000256" key="7">
    <source>
        <dbReference type="ARBA" id="ARBA00022840"/>
    </source>
</evidence>
<feature type="domain" description="GHMP kinase C-terminal" evidence="11">
    <location>
        <begin position="211"/>
        <end position="284"/>
    </location>
</feature>
<dbReference type="RefSeq" id="WP_141787100.1">
    <property type="nucleotide sequence ID" value="NZ_BAAAKX010000009.1"/>
</dbReference>
<feature type="active site" evidence="9">
    <location>
        <position position="18"/>
    </location>
</feature>
<dbReference type="InterPro" id="IPR004424">
    <property type="entry name" value="IspE"/>
</dbReference>
<evidence type="ECO:0000259" key="11">
    <source>
        <dbReference type="Pfam" id="PF08544"/>
    </source>
</evidence>
<feature type="active site" evidence="9">
    <location>
        <position position="145"/>
    </location>
</feature>
<dbReference type="EC" id="2.7.1.148" evidence="2 9"/>
<dbReference type="Gene3D" id="3.30.70.890">
    <property type="entry name" value="GHMP kinase, C-terminal domain"/>
    <property type="match status" value="1"/>
</dbReference>
<comment type="catalytic activity">
    <reaction evidence="9">
        <text>4-CDP-2-C-methyl-D-erythritol + ATP = 4-CDP-2-C-methyl-D-erythritol 2-phosphate + ADP + H(+)</text>
        <dbReference type="Rhea" id="RHEA:18437"/>
        <dbReference type="ChEBI" id="CHEBI:15378"/>
        <dbReference type="ChEBI" id="CHEBI:30616"/>
        <dbReference type="ChEBI" id="CHEBI:57823"/>
        <dbReference type="ChEBI" id="CHEBI:57919"/>
        <dbReference type="ChEBI" id="CHEBI:456216"/>
        <dbReference type="EC" id="2.7.1.148"/>
    </reaction>
</comment>
<keyword evidence="5 9" id="KW-0547">Nucleotide-binding</keyword>
<evidence type="ECO:0000256" key="4">
    <source>
        <dbReference type="ARBA" id="ARBA00022679"/>
    </source>
</evidence>
<dbReference type="GO" id="GO:0050515">
    <property type="term" value="F:4-(cytidine 5'-diphospho)-2-C-methyl-D-erythritol kinase activity"/>
    <property type="evidence" value="ECO:0007669"/>
    <property type="project" value="UniProtKB-UniRule"/>
</dbReference>
<feature type="domain" description="GHMP kinase N-terminal" evidence="10">
    <location>
        <begin position="75"/>
        <end position="153"/>
    </location>
</feature>
<dbReference type="Pfam" id="PF08544">
    <property type="entry name" value="GHMP_kinases_C"/>
    <property type="match status" value="1"/>
</dbReference>
<comment type="caution">
    <text evidence="12">The sequence shown here is derived from an EMBL/GenBank/DDBJ whole genome shotgun (WGS) entry which is preliminary data.</text>
</comment>
<organism evidence="12 13">
    <name type="scientific">Oryzihumus leptocrescens</name>
    <dbReference type="NCBI Taxonomy" id="297536"/>
    <lineage>
        <taxon>Bacteria</taxon>
        <taxon>Bacillati</taxon>
        <taxon>Actinomycetota</taxon>
        <taxon>Actinomycetes</taxon>
        <taxon>Micrococcales</taxon>
        <taxon>Intrasporangiaceae</taxon>
        <taxon>Oryzihumus</taxon>
    </lineage>
</organism>
<dbReference type="InterPro" id="IPR006204">
    <property type="entry name" value="GHMP_kinase_N_dom"/>
</dbReference>
<evidence type="ECO:0000259" key="10">
    <source>
        <dbReference type="Pfam" id="PF00288"/>
    </source>
</evidence>
<evidence type="ECO:0000313" key="12">
    <source>
        <dbReference type="EMBL" id="TQL59029.1"/>
    </source>
</evidence>
<dbReference type="SUPFAM" id="SSF54211">
    <property type="entry name" value="Ribosomal protein S5 domain 2-like"/>
    <property type="match status" value="1"/>
</dbReference>
<dbReference type="InterPro" id="IPR036554">
    <property type="entry name" value="GHMP_kinase_C_sf"/>
</dbReference>
<dbReference type="SUPFAM" id="SSF55060">
    <property type="entry name" value="GHMP Kinase, C-terminal domain"/>
    <property type="match status" value="1"/>
</dbReference>
<dbReference type="EMBL" id="VFOQ01000001">
    <property type="protein sequence ID" value="TQL59029.1"/>
    <property type="molecule type" value="Genomic_DNA"/>
</dbReference>
<dbReference type="PIRSF" id="PIRSF010376">
    <property type="entry name" value="IspE"/>
    <property type="match status" value="1"/>
</dbReference>
<dbReference type="Pfam" id="PF00288">
    <property type="entry name" value="GHMP_kinases_N"/>
    <property type="match status" value="1"/>
</dbReference>
<dbReference type="GO" id="GO:0005524">
    <property type="term" value="F:ATP binding"/>
    <property type="evidence" value="ECO:0007669"/>
    <property type="project" value="UniProtKB-UniRule"/>
</dbReference>